<name>A0ACC0D195_9PEZI</name>
<accession>A0ACC0D195</accession>
<dbReference type="Proteomes" id="UP001497680">
    <property type="component" value="Unassembled WGS sequence"/>
</dbReference>
<organism evidence="1 2">
    <name type="scientific">Hypoxylon rubiginosum</name>
    <dbReference type="NCBI Taxonomy" id="110542"/>
    <lineage>
        <taxon>Eukaryota</taxon>
        <taxon>Fungi</taxon>
        <taxon>Dikarya</taxon>
        <taxon>Ascomycota</taxon>
        <taxon>Pezizomycotina</taxon>
        <taxon>Sordariomycetes</taxon>
        <taxon>Xylariomycetidae</taxon>
        <taxon>Xylariales</taxon>
        <taxon>Hypoxylaceae</taxon>
        <taxon>Hypoxylon</taxon>
    </lineage>
</organism>
<reference evidence="1 2" key="1">
    <citation type="journal article" date="2022" name="New Phytol.">
        <title>Ecological generalism drives hyperdiversity of secondary metabolite gene clusters in xylarialean endophytes.</title>
        <authorList>
            <person name="Franco M.E.E."/>
            <person name="Wisecaver J.H."/>
            <person name="Arnold A.E."/>
            <person name="Ju Y.M."/>
            <person name="Slot J.C."/>
            <person name="Ahrendt S."/>
            <person name="Moore L.P."/>
            <person name="Eastman K.E."/>
            <person name="Scott K."/>
            <person name="Konkel Z."/>
            <person name="Mondo S.J."/>
            <person name="Kuo A."/>
            <person name="Hayes R.D."/>
            <person name="Haridas S."/>
            <person name="Andreopoulos B."/>
            <person name="Riley R."/>
            <person name="LaButti K."/>
            <person name="Pangilinan J."/>
            <person name="Lipzen A."/>
            <person name="Amirebrahimi M."/>
            <person name="Yan J."/>
            <person name="Adam C."/>
            <person name="Keymanesh K."/>
            <person name="Ng V."/>
            <person name="Louie K."/>
            <person name="Northen T."/>
            <person name="Drula E."/>
            <person name="Henrissat B."/>
            <person name="Hsieh H.M."/>
            <person name="Youens-Clark K."/>
            <person name="Lutzoni F."/>
            <person name="Miadlikowska J."/>
            <person name="Eastwood D.C."/>
            <person name="Hamelin R.C."/>
            <person name="Grigoriev I.V."/>
            <person name="U'Ren J.M."/>
        </authorList>
    </citation>
    <scope>NUCLEOTIDE SEQUENCE [LARGE SCALE GENOMIC DNA]</scope>
    <source>
        <strain evidence="1 2">ER1909</strain>
    </source>
</reference>
<keyword evidence="2" id="KW-1185">Reference proteome</keyword>
<gene>
    <name evidence="1" type="ORF">F4821DRAFT_238368</name>
</gene>
<evidence type="ECO:0000313" key="2">
    <source>
        <dbReference type="Proteomes" id="UP001497680"/>
    </source>
</evidence>
<dbReference type="EMBL" id="MU394315">
    <property type="protein sequence ID" value="KAI6086490.1"/>
    <property type="molecule type" value="Genomic_DNA"/>
</dbReference>
<comment type="caution">
    <text evidence="1">The sequence shown here is derived from an EMBL/GenBank/DDBJ whole genome shotgun (WGS) entry which is preliminary data.</text>
</comment>
<evidence type="ECO:0000313" key="1">
    <source>
        <dbReference type="EMBL" id="KAI6086490.1"/>
    </source>
</evidence>
<proteinExistence type="predicted"/>
<sequence length="345" mass="37834">MGKNTERTGEKVLVTGGSGFIASHIIDVLLDAGFEVVTTARSDEKGARIVESVEPDHRQKLSYVVIDDIGKQGAIDAALDTQPPFNYVVHTASPYHLNVQDPVKDFLDPAIKGTTGLLRSVKTHAPSVKRVVITSSSAAIINPLNHAKVYDETCWAPWTIEDASDPQKTYVTSKVLSEKAAWAFMDSETPNFDLAVINCTFTYGPVQRNLASLDTMNTSNQRIRDMVLGKMKEQLPPTAPVFTFVDVRDVAAAHLKCITVPEAGGHRFYVVGGHFSNKQIADVIRESFPDLAGRLPPSDAPDDFPNDVYGFDNGKSRRVLGLEYTDFERSVKDTVQSILDLRLGV</sequence>
<protein>
    <submittedName>
        <fullName evidence="1">Ketoreductase</fullName>
    </submittedName>
</protein>